<keyword evidence="8 11" id="KW-0472">Membrane</keyword>
<dbReference type="Pfam" id="PF12019">
    <property type="entry name" value="GspH"/>
    <property type="match status" value="1"/>
</dbReference>
<protein>
    <recommendedName>
        <fullName evidence="2">Type II secretion system protein H</fullName>
    </recommendedName>
    <alternativeName>
        <fullName evidence="10">General secretion pathway protein H</fullName>
    </alternativeName>
</protein>
<evidence type="ECO:0000256" key="4">
    <source>
        <dbReference type="ARBA" id="ARBA00022481"/>
    </source>
</evidence>
<evidence type="ECO:0000256" key="5">
    <source>
        <dbReference type="ARBA" id="ARBA00022519"/>
    </source>
</evidence>
<evidence type="ECO:0000313" key="13">
    <source>
        <dbReference type="EMBL" id="VFK78620.1"/>
    </source>
</evidence>
<evidence type="ECO:0000256" key="1">
    <source>
        <dbReference type="ARBA" id="ARBA00004377"/>
    </source>
</evidence>
<feature type="transmembrane region" description="Helical" evidence="11">
    <location>
        <begin position="12"/>
        <end position="33"/>
    </location>
</feature>
<sequence>MKIFPINRGNSGFTLLELMVVIVIIGIASTMAITSMDFSKSDNAGNEAKRLVDLIRFAIDESIITNSNIGFELTPGGYRFLRSEYDKQGMKSWRVLETDSVLCPRVLSDIMISAPINTNSTIAEIKMPPPEGNDHAPWPQIIFLSSGEITPFQLSVSDRDKIDQYRILGKWDGTVVLKTHEIDRKN</sequence>
<keyword evidence="3" id="KW-1003">Cell membrane</keyword>
<comment type="subcellular location">
    <subcellularLocation>
        <location evidence="1">Cell inner membrane</location>
        <topology evidence="1">Single-pass membrane protein</topology>
    </subcellularLocation>
</comment>
<comment type="similarity">
    <text evidence="9">Belongs to the GSP H family.</text>
</comment>
<dbReference type="InterPro" id="IPR002416">
    <property type="entry name" value="T2SS_protein-GspH"/>
</dbReference>
<dbReference type="Pfam" id="PF07963">
    <property type="entry name" value="N_methyl"/>
    <property type="match status" value="1"/>
</dbReference>
<gene>
    <name evidence="13" type="ORF">BECKSD772D_GA0070982_10205</name>
</gene>
<proteinExistence type="inferred from homology"/>
<evidence type="ECO:0000256" key="8">
    <source>
        <dbReference type="ARBA" id="ARBA00023136"/>
    </source>
</evidence>
<keyword evidence="4" id="KW-0488">Methylation</keyword>
<dbReference type="NCBIfam" id="TIGR02532">
    <property type="entry name" value="IV_pilin_GFxxxE"/>
    <property type="match status" value="1"/>
</dbReference>
<name>A0A451BK02_9GAMM</name>
<dbReference type="GO" id="GO:0015627">
    <property type="term" value="C:type II protein secretion system complex"/>
    <property type="evidence" value="ECO:0007669"/>
    <property type="project" value="InterPro"/>
</dbReference>
<dbReference type="InterPro" id="IPR022346">
    <property type="entry name" value="T2SS_GspH"/>
</dbReference>
<evidence type="ECO:0000256" key="3">
    <source>
        <dbReference type="ARBA" id="ARBA00022475"/>
    </source>
</evidence>
<feature type="domain" description="General secretion pathway GspH" evidence="12">
    <location>
        <begin position="47"/>
        <end position="173"/>
    </location>
</feature>
<organism evidence="13">
    <name type="scientific">Candidatus Kentrum sp. SD</name>
    <dbReference type="NCBI Taxonomy" id="2126332"/>
    <lineage>
        <taxon>Bacteria</taxon>
        <taxon>Pseudomonadati</taxon>
        <taxon>Pseudomonadota</taxon>
        <taxon>Gammaproteobacteria</taxon>
        <taxon>Candidatus Kentrum</taxon>
    </lineage>
</organism>
<evidence type="ECO:0000256" key="9">
    <source>
        <dbReference type="ARBA" id="ARBA00025772"/>
    </source>
</evidence>
<keyword evidence="5" id="KW-0997">Cell inner membrane</keyword>
<dbReference type="PROSITE" id="PS00409">
    <property type="entry name" value="PROKAR_NTER_METHYL"/>
    <property type="match status" value="1"/>
</dbReference>
<accession>A0A451BK02</accession>
<dbReference type="PRINTS" id="PR00885">
    <property type="entry name" value="BCTERIALGSPH"/>
</dbReference>
<dbReference type="InterPro" id="IPR012902">
    <property type="entry name" value="N_methyl_site"/>
</dbReference>
<dbReference type="InterPro" id="IPR049875">
    <property type="entry name" value="TypeII_GspH"/>
</dbReference>
<dbReference type="GO" id="GO:0015628">
    <property type="term" value="P:protein secretion by the type II secretion system"/>
    <property type="evidence" value="ECO:0007669"/>
    <property type="project" value="InterPro"/>
</dbReference>
<dbReference type="GO" id="GO:0005886">
    <property type="term" value="C:plasma membrane"/>
    <property type="evidence" value="ECO:0007669"/>
    <property type="project" value="UniProtKB-SubCell"/>
</dbReference>
<evidence type="ECO:0000256" key="11">
    <source>
        <dbReference type="SAM" id="Phobius"/>
    </source>
</evidence>
<evidence type="ECO:0000256" key="2">
    <source>
        <dbReference type="ARBA" id="ARBA00021549"/>
    </source>
</evidence>
<reference evidence="13" key="1">
    <citation type="submission" date="2019-02" db="EMBL/GenBank/DDBJ databases">
        <authorList>
            <person name="Gruber-Vodicka R. H."/>
            <person name="Seah K. B. B."/>
        </authorList>
    </citation>
    <scope>NUCLEOTIDE SEQUENCE</scope>
    <source>
        <strain evidence="13">BECK_S127</strain>
    </source>
</reference>
<evidence type="ECO:0000256" key="6">
    <source>
        <dbReference type="ARBA" id="ARBA00022692"/>
    </source>
</evidence>
<evidence type="ECO:0000256" key="10">
    <source>
        <dbReference type="ARBA" id="ARBA00030775"/>
    </source>
</evidence>
<dbReference type="SUPFAM" id="SSF54523">
    <property type="entry name" value="Pili subunits"/>
    <property type="match status" value="1"/>
</dbReference>
<dbReference type="AlphaFoldDB" id="A0A451BK02"/>
<evidence type="ECO:0000256" key="7">
    <source>
        <dbReference type="ARBA" id="ARBA00022989"/>
    </source>
</evidence>
<dbReference type="EMBL" id="CAADHB010000020">
    <property type="protein sequence ID" value="VFK78620.1"/>
    <property type="molecule type" value="Genomic_DNA"/>
</dbReference>
<keyword evidence="6 11" id="KW-0812">Transmembrane</keyword>
<dbReference type="NCBIfam" id="TIGR01708">
    <property type="entry name" value="typeII_sec_gspH"/>
    <property type="match status" value="1"/>
</dbReference>
<dbReference type="Gene3D" id="3.55.40.10">
    <property type="entry name" value="minor pseudopilin epsh domain"/>
    <property type="match status" value="1"/>
</dbReference>
<keyword evidence="7 11" id="KW-1133">Transmembrane helix</keyword>
<evidence type="ECO:0000259" key="12">
    <source>
        <dbReference type="Pfam" id="PF12019"/>
    </source>
</evidence>
<dbReference type="InterPro" id="IPR045584">
    <property type="entry name" value="Pilin-like"/>
</dbReference>